<evidence type="ECO:0000256" key="1">
    <source>
        <dbReference type="ARBA" id="ARBA00004496"/>
    </source>
</evidence>
<dbReference type="GO" id="GO:0005737">
    <property type="term" value="C:cytoplasm"/>
    <property type="evidence" value="ECO:0007669"/>
    <property type="project" value="UniProtKB-SubCell"/>
</dbReference>
<protein>
    <submittedName>
        <fullName evidence="3">Uncharacterized protein</fullName>
    </submittedName>
</protein>
<gene>
    <name evidence="3" type="ORF">AFUS01_LOCUS21573</name>
</gene>
<dbReference type="PANTHER" id="PTHR45418">
    <property type="entry name" value="CANCER/TESTIS ANTIGEN 55"/>
    <property type="match status" value="1"/>
</dbReference>
<dbReference type="Proteomes" id="UP000708208">
    <property type="component" value="Unassembled WGS sequence"/>
</dbReference>
<comment type="subcellular location">
    <subcellularLocation>
        <location evidence="1">Cytoplasm</location>
    </subcellularLocation>
</comment>
<reference evidence="3" key="1">
    <citation type="submission" date="2021-06" db="EMBL/GenBank/DDBJ databases">
        <authorList>
            <person name="Hodson N. C."/>
            <person name="Mongue J. A."/>
            <person name="Jaron S. K."/>
        </authorList>
    </citation>
    <scope>NUCLEOTIDE SEQUENCE</scope>
</reference>
<keyword evidence="4" id="KW-1185">Reference proteome</keyword>
<evidence type="ECO:0000256" key="2">
    <source>
        <dbReference type="ARBA" id="ARBA00022490"/>
    </source>
</evidence>
<evidence type="ECO:0000313" key="4">
    <source>
        <dbReference type="Proteomes" id="UP000708208"/>
    </source>
</evidence>
<dbReference type="PANTHER" id="PTHR45418:SF1">
    <property type="entry name" value="CANCER_TESTIS ANTIGEN 55"/>
    <property type="match status" value="1"/>
</dbReference>
<feature type="non-terminal residue" evidence="3">
    <location>
        <position position="1"/>
    </location>
</feature>
<keyword evidence="2" id="KW-0963">Cytoplasm</keyword>
<dbReference type="EMBL" id="CAJVCH010243120">
    <property type="protein sequence ID" value="CAG7733106.1"/>
    <property type="molecule type" value="Genomic_DNA"/>
</dbReference>
<comment type="caution">
    <text evidence="3">The sequence shown here is derived from an EMBL/GenBank/DDBJ whole genome shotgun (WGS) entry which is preliminary data.</text>
</comment>
<sequence>MRRLTTLADVLRDMKTTTELPIRSSGFFRKGLRPSKVPLEVRKSFRDKNPRAQLLEFYPSLKDELNSENYKDHFQVSLWREQLQTELTWSAYAMKRIIHQNSEDSHSIEVPRLKEFHPSVIIGDRVRICNPLNSEEMFEGPIRNIIFDDEDLARILVQLPKKFNQNYDGSPCVVQFIPGRASFTRLHFAVKQTVQYRGPEWLFPVSIALREPWISYSEDEDVLQPAFQDKDM</sequence>
<proteinExistence type="predicted"/>
<name>A0A8J2KWM0_9HEXA</name>
<organism evidence="3 4">
    <name type="scientific">Allacma fusca</name>
    <dbReference type="NCBI Taxonomy" id="39272"/>
    <lineage>
        <taxon>Eukaryota</taxon>
        <taxon>Metazoa</taxon>
        <taxon>Ecdysozoa</taxon>
        <taxon>Arthropoda</taxon>
        <taxon>Hexapoda</taxon>
        <taxon>Collembola</taxon>
        <taxon>Symphypleona</taxon>
        <taxon>Sminthuridae</taxon>
        <taxon>Allacma</taxon>
    </lineage>
</organism>
<evidence type="ECO:0000313" key="3">
    <source>
        <dbReference type="EMBL" id="CAG7733106.1"/>
    </source>
</evidence>
<dbReference type="OrthoDB" id="6513042at2759"/>
<dbReference type="AlphaFoldDB" id="A0A8J2KWM0"/>
<accession>A0A8J2KWM0</accession>